<reference evidence="2" key="1">
    <citation type="journal article" date="2017" name="bioRxiv">
        <title>Conservation of a gene cluster reveals novel cercosporin biosynthetic mechanisms and extends production to the genus Colletotrichum.</title>
        <authorList>
            <person name="de Jonge R."/>
            <person name="Ebert M.K."/>
            <person name="Huitt-Roehl C.R."/>
            <person name="Pal P."/>
            <person name="Suttle J.C."/>
            <person name="Spanner R.E."/>
            <person name="Neubauer J.D."/>
            <person name="Jurick W.M.II."/>
            <person name="Stott K.A."/>
            <person name="Secor G.A."/>
            <person name="Thomma B.P.H.J."/>
            <person name="Van de Peer Y."/>
            <person name="Townsend C.A."/>
            <person name="Bolton M.D."/>
        </authorList>
    </citation>
    <scope>NUCLEOTIDE SEQUENCE [LARGE SCALE GENOMIC DNA]</scope>
    <source>
        <strain evidence="2">CBS538.71</strain>
    </source>
</reference>
<dbReference type="AlphaFoldDB" id="A0A2S6BYI2"/>
<name>A0A2S6BYI2_9PEZI</name>
<dbReference type="Proteomes" id="UP000237631">
    <property type="component" value="Unassembled WGS sequence"/>
</dbReference>
<keyword evidence="2" id="KW-1185">Reference proteome</keyword>
<evidence type="ECO:0000313" key="2">
    <source>
        <dbReference type="Proteomes" id="UP000237631"/>
    </source>
</evidence>
<sequence length="342" mass="37985">MARIRDLLNPPEPPDPFTACSQGATAETRLAVLVVPSVQNDKELRNHIHPVDPTFPARFVVGESFKPTSDFEEGEHNIKEALNMKATFVFMDIAPVLRVQLVWNDDFKLVHGPRGTAYVYELALECNGGMVMEGRAKVLASTQALWKSEDRDLYNYAMSVTARDAKRVKMELWQFPADPPKHKKTTEVKPLEEPVANDRMAVIMPHLPGTPESQGEGGFVLPSFDYPPLFAWLNNNGRITVQPGVSKSPFTIMTKQVFAPMVASHSHFPLHDLLSLSSSADLRGIALESLRGRVTASYQKAPGRSTSRFHRWCPSSAIIDAVPAGMATTELLEALCCWISRF</sequence>
<comment type="caution">
    <text evidence="1">The sequence shown here is derived from an EMBL/GenBank/DDBJ whole genome shotgun (WGS) entry which is preliminary data.</text>
</comment>
<evidence type="ECO:0000313" key="1">
    <source>
        <dbReference type="EMBL" id="PPJ52540.1"/>
    </source>
</evidence>
<proteinExistence type="predicted"/>
<gene>
    <name evidence="1" type="ORF">CBER1_10169</name>
</gene>
<organism evidence="1 2">
    <name type="scientific">Cercospora berteroae</name>
    <dbReference type="NCBI Taxonomy" id="357750"/>
    <lineage>
        <taxon>Eukaryota</taxon>
        <taxon>Fungi</taxon>
        <taxon>Dikarya</taxon>
        <taxon>Ascomycota</taxon>
        <taxon>Pezizomycotina</taxon>
        <taxon>Dothideomycetes</taxon>
        <taxon>Dothideomycetidae</taxon>
        <taxon>Mycosphaerellales</taxon>
        <taxon>Mycosphaerellaceae</taxon>
        <taxon>Cercospora</taxon>
    </lineage>
</organism>
<dbReference type="EMBL" id="PNEN01001688">
    <property type="protein sequence ID" value="PPJ52540.1"/>
    <property type="molecule type" value="Genomic_DNA"/>
</dbReference>
<accession>A0A2S6BYI2</accession>
<protein>
    <submittedName>
        <fullName evidence="1">Uncharacterized protein</fullName>
    </submittedName>
</protein>